<feature type="region of interest" description="Disordered" evidence="1">
    <location>
        <begin position="865"/>
        <end position="916"/>
    </location>
</feature>
<evidence type="ECO:0000313" key="2">
    <source>
        <dbReference type="EMBL" id="KAJ4462884.1"/>
    </source>
</evidence>
<protein>
    <submittedName>
        <fullName evidence="2">Uncharacterized protein</fullName>
    </submittedName>
</protein>
<dbReference type="EMBL" id="JAPMOS010000001">
    <property type="protein sequence ID" value="KAJ4462884.1"/>
    <property type="molecule type" value="Genomic_DNA"/>
</dbReference>
<feature type="compositionally biased region" description="Pro residues" evidence="1">
    <location>
        <begin position="21"/>
        <end position="57"/>
    </location>
</feature>
<feature type="region of interest" description="Disordered" evidence="1">
    <location>
        <begin position="1192"/>
        <end position="1299"/>
    </location>
</feature>
<feature type="compositionally biased region" description="Polar residues" evidence="1">
    <location>
        <begin position="597"/>
        <end position="607"/>
    </location>
</feature>
<feature type="region of interest" description="Disordered" evidence="1">
    <location>
        <begin position="746"/>
        <end position="819"/>
    </location>
</feature>
<feature type="compositionally biased region" description="Pro residues" evidence="1">
    <location>
        <begin position="1075"/>
        <end position="1097"/>
    </location>
</feature>
<feature type="compositionally biased region" description="Low complexity" evidence="1">
    <location>
        <begin position="692"/>
        <end position="709"/>
    </location>
</feature>
<proteinExistence type="predicted"/>
<sequence>MVPFLQLVTQQNSNNPFQYAIPPPPRQPPEAGPSPLPSPVLPPLGAPPLAGPMPTAPPTGIHIDFDTPAMAPPSSAYRVALEPLHKPSPRPSLGSSGRGGPSAEQPHHPPAGGGKSKPAPLDVPESPPASPLGVVTPTSGSGAFWARDGDELIQLPLTPHSLAATAAAAAGSRPGPVPSHLPPMGAALTAHVQRAAAAPLVSPTGSSGHTFPGDDSAVLPIRRHSSNPTLAPLSSRPLPAPGEVALSSTPSDPSAPQRAPVAPIPEPYGAGPSFLRRRHSRTRVRSVSTSPVITPASRAAAPAPAASSTNLQQAPDEGRASFSEATGAAWCLPHPSEGTSGPPPAAPKATVSPRGGTPPSAPAEPAGPPATAETAGHPRHAPDEFARPALAAHPHSHPAALSAAAPSTKAGPRAGRLVVRPLDHRHPAAPAPAPQVLILAQPSPPAALAPASAEQQHQIPDERHFFAPPHRRHERPDKATDHKEPPAEGAARPPEGTGRAPRLALPPSEPAPWADGSDEVGSSVCSSSVGSLLTAPLDPADANPGRSDVPQPQLPPRGMLGASASAPALGGLAPRLPQQLPTSLPAALDARAAPPQVVQSKPLQTPDTAARLADSALQQPSAISPHGTHQRAPPAADRASTPTIPPSSSPSPTAAATTTPLGAAPPVTTPAAVRATLSPPPAKGRLSPPPVIIATPPTSPTPLATISPPRAITPPRPEGQLPRLHSPEATAILGPSVAALIPSFLLSPAPTPAPAPSAAIPPPVASPPPPSPPKALVPVPGAQPQPASPTPSSASATSEVLAVPPVSSPTPPPVGPATALLLGTSTFPGMAPLGPDMSFFDLALAALDERAAQLLSRSEAVLAPAPCSPRAPEGHQSPPAPRHHPRAPAPPTRAAAQAEEDRPRPPIMGTSSGTEERIERVSLQTPHTHTHAHLHVAVIASRITRLLPAPPTPPWQAVSPLLVVPTAMEAVSPPASPPPRPPSPPVMAPVTPDDLPRPRRLLPATAAPPRLGLAALLTRPVVPTLKLAPAQPPAAPQGSSPGCATPPPLARVGPQPSRSPIDEVAALAAAGYSPLKPPIPPPPPPPSSPEMPCPHTPPMIRTLSPRGGPTSSPLGHSPHPPPPHPASVPSPSPPRAGEEAAGAIGAASPSGAAGSPSKSRAARWAEWAEAQLTDMLEEVVVRRLFPESLPLLVARPRPEAGPPPGGLGNSWDSTLSSASSATSSPSLPSPRGESGTEPPGSLLDPGGWTQGDMAGPQPDLVPSPSHPLLAPAAPQPGAHPRFGVGRGGQATAAAAGPAALRQRLEADPALALLRRKERSLQAQLASVAHLTSPAGAHRTTFSRSPPYNSKDLFSSKAKPRR</sequence>
<accession>A0ABQ8UUU2</accession>
<feature type="compositionally biased region" description="Low complexity" evidence="1">
    <location>
        <begin position="650"/>
        <end position="676"/>
    </location>
</feature>
<feature type="compositionally biased region" description="Low complexity" evidence="1">
    <location>
        <begin position="285"/>
        <end position="308"/>
    </location>
</feature>
<evidence type="ECO:0000256" key="1">
    <source>
        <dbReference type="SAM" id="MobiDB-lite"/>
    </source>
</evidence>
<feature type="compositionally biased region" description="Pro residues" evidence="1">
    <location>
        <begin position="678"/>
        <end position="691"/>
    </location>
</feature>
<feature type="compositionally biased region" description="Pro residues" evidence="1">
    <location>
        <begin position="359"/>
        <end position="368"/>
    </location>
</feature>
<feature type="compositionally biased region" description="Pro residues" evidence="1">
    <location>
        <begin position="749"/>
        <end position="789"/>
    </location>
</feature>
<feature type="compositionally biased region" description="Low complexity" evidence="1">
    <location>
        <begin position="584"/>
        <end position="595"/>
    </location>
</feature>
<feature type="compositionally biased region" description="Low complexity" evidence="1">
    <location>
        <begin position="1266"/>
        <end position="1280"/>
    </location>
</feature>
<feature type="compositionally biased region" description="Low complexity" evidence="1">
    <location>
        <begin position="1213"/>
        <end position="1226"/>
    </location>
</feature>
<feature type="compositionally biased region" description="Polar residues" evidence="1">
    <location>
        <begin position="7"/>
        <end position="17"/>
    </location>
</feature>
<feature type="compositionally biased region" description="Low complexity" evidence="1">
    <location>
        <begin position="560"/>
        <end position="574"/>
    </location>
</feature>
<feature type="compositionally biased region" description="Low complexity" evidence="1">
    <location>
        <begin position="1289"/>
        <end position="1299"/>
    </location>
</feature>
<feature type="compositionally biased region" description="Low complexity" evidence="1">
    <location>
        <begin position="1139"/>
        <end position="1163"/>
    </location>
</feature>
<name>A0ABQ8UUU2_9EUKA</name>
<feature type="compositionally biased region" description="Pro residues" evidence="1">
    <location>
        <begin position="974"/>
        <end position="987"/>
    </location>
</feature>
<feature type="compositionally biased region" description="Low complexity" evidence="1">
    <location>
        <begin position="388"/>
        <end position="407"/>
    </location>
</feature>
<feature type="region of interest" description="Disordered" evidence="1">
    <location>
        <begin position="164"/>
        <end position="184"/>
    </location>
</feature>
<dbReference type="Proteomes" id="UP001141327">
    <property type="component" value="Unassembled WGS sequence"/>
</dbReference>
<feature type="region of interest" description="Disordered" evidence="1">
    <location>
        <begin position="1329"/>
        <end position="1361"/>
    </location>
</feature>
<feature type="compositionally biased region" description="Low complexity" evidence="1">
    <location>
        <begin position="790"/>
        <end position="805"/>
    </location>
</feature>
<feature type="compositionally biased region" description="Low complexity" evidence="1">
    <location>
        <begin position="1107"/>
        <end position="1117"/>
    </location>
</feature>
<feature type="region of interest" description="Disordered" evidence="1">
    <location>
        <begin position="1"/>
        <end position="145"/>
    </location>
</feature>
<evidence type="ECO:0000313" key="3">
    <source>
        <dbReference type="Proteomes" id="UP001141327"/>
    </source>
</evidence>
<feature type="compositionally biased region" description="Low complexity" evidence="1">
    <location>
        <begin position="519"/>
        <end position="531"/>
    </location>
</feature>
<feature type="compositionally biased region" description="Basic residues" evidence="1">
    <location>
        <begin position="275"/>
        <end position="284"/>
    </location>
</feature>
<feature type="region of interest" description="Disordered" evidence="1">
    <location>
        <begin position="198"/>
        <end position="725"/>
    </location>
</feature>
<feature type="region of interest" description="Disordered" evidence="1">
    <location>
        <begin position="1028"/>
        <end position="1163"/>
    </location>
</feature>
<keyword evidence="3" id="KW-1185">Reference proteome</keyword>
<gene>
    <name evidence="2" type="ORF">PAPYR_92</name>
</gene>
<feature type="region of interest" description="Disordered" evidence="1">
    <location>
        <begin position="971"/>
        <end position="1003"/>
    </location>
</feature>
<reference evidence="2" key="1">
    <citation type="journal article" date="2022" name="bioRxiv">
        <title>Genomics of Preaxostyla Flagellates Illuminates Evolutionary Transitions and the Path Towards Mitochondrial Loss.</title>
        <authorList>
            <person name="Novak L.V.F."/>
            <person name="Treitli S.C."/>
            <person name="Pyrih J."/>
            <person name="Halakuc P."/>
            <person name="Pipaliya S.V."/>
            <person name="Vacek V."/>
            <person name="Brzon O."/>
            <person name="Soukal P."/>
            <person name="Eme L."/>
            <person name="Dacks J.B."/>
            <person name="Karnkowska A."/>
            <person name="Elias M."/>
            <person name="Hampl V."/>
        </authorList>
    </citation>
    <scope>NUCLEOTIDE SEQUENCE</scope>
    <source>
        <strain evidence="2">RCP-MX</strain>
    </source>
</reference>
<comment type="caution">
    <text evidence="2">The sequence shown here is derived from an EMBL/GenBank/DDBJ whole genome shotgun (WGS) entry which is preliminary data.</text>
</comment>
<organism evidence="2 3">
    <name type="scientific">Paratrimastix pyriformis</name>
    <dbReference type="NCBI Taxonomy" id="342808"/>
    <lineage>
        <taxon>Eukaryota</taxon>
        <taxon>Metamonada</taxon>
        <taxon>Preaxostyla</taxon>
        <taxon>Paratrimastigidae</taxon>
        <taxon>Paratrimastix</taxon>
    </lineage>
</organism>
<feature type="compositionally biased region" description="Basic and acidic residues" evidence="1">
    <location>
        <begin position="474"/>
        <end position="486"/>
    </location>
</feature>
<feature type="compositionally biased region" description="Low complexity" evidence="1">
    <location>
        <begin position="228"/>
        <end position="237"/>
    </location>
</feature>
<feature type="compositionally biased region" description="Pro residues" evidence="1">
    <location>
        <begin position="1118"/>
        <end position="1134"/>
    </location>
</feature>
<feature type="compositionally biased region" description="Pro residues" evidence="1">
    <location>
        <begin position="806"/>
        <end position="815"/>
    </location>
</feature>
<feature type="compositionally biased region" description="Low complexity" evidence="1">
    <location>
        <begin position="487"/>
        <end position="498"/>
    </location>
</feature>